<protein>
    <submittedName>
        <fullName evidence="1">Uncharacterized protein</fullName>
    </submittedName>
</protein>
<evidence type="ECO:0000313" key="1">
    <source>
        <dbReference type="EMBL" id="CAG6615138.1"/>
    </source>
</evidence>
<sequence length="117" mass="13990">MYDLFCSYLKEWRIVKLDLRYNSLRFATHLNEIILVVYHHKFDTINQPAKLSYHRTKGTLGTIYSIRLSFKVQPPRHLTIKKSFSLQFFLIVQEFSKSTLTKGWLTTKWSEKSVRCD</sequence>
<name>A0A8D8LZ38_9HEMI</name>
<accession>A0A8D8LZ38</accession>
<dbReference type="EMBL" id="HBUF01032000">
    <property type="protein sequence ID" value="CAG6615138.1"/>
    <property type="molecule type" value="Transcribed_RNA"/>
</dbReference>
<dbReference type="AlphaFoldDB" id="A0A8D8LZ38"/>
<organism evidence="1">
    <name type="scientific">Cacopsylla melanoneura</name>
    <dbReference type="NCBI Taxonomy" id="428564"/>
    <lineage>
        <taxon>Eukaryota</taxon>
        <taxon>Metazoa</taxon>
        <taxon>Ecdysozoa</taxon>
        <taxon>Arthropoda</taxon>
        <taxon>Hexapoda</taxon>
        <taxon>Insecta</taxon>
        <taxon>Pterygota</taxon>
        <taxon>Neoptera</taxon>
        <taxon>Paraneoptera</taxon>
        <taxon>Hemiptera</taxon>
        <taxon>Sternorrhyncha</taxon>
        <taxon>Psylloidea</taxon>
        <taxon>Psyllidae</taxon>
        <taxon>Psyllinae</taxon>
        <taxon>Cacopsylla</taxon>
    </lineage>
</organism>
<proteinExistence type="predicted"/>
<reference evidence="1" key="1">
    <citation type="submission" date="2021-05" db="EMBL/GenBank/DDBJ databases">
        <authorList>
            <person name="Alioto T."/>
            <person name="Alioto T."/>
            <person name="Gomez Garrido J."/>
        </authorList>
    </citation>
    <scope>NUCLEOTIDE SEQUENCE</scope>
</reference>